<keyword evidence="1" id="KW-0472">Membrane</keyword>
<feature type="transmembrane region" description="Helical" evidence="1">
    <location>
        <begin position="20"/>
        <end position="46"/>
    </location>
</feature>
<organism evidence="2 3">
    <name type="scientific">Gryllotalpicola reticulitermitis</name>
    <dbReference type="NCBI Taxonomy" id="1184153"/>
    <lineage>
        <taxon>Bacteria</taxon>
        <taxon>Bacillati</taxon>
        <taxon>Actinomycetota</taxon>
        <taxon>Actinomycetes</taxon>
        <taxon>Micrococcales</taxon>
        <taxon>Microbacteriaceae</taxon>
        <taxon>Gryllotalpicola</taxon>
    </lineage>
</organism>
<evidence type="ECO:0000313" key="3">
    <source>
        <dbReference type="Proteomes" id="UP001595900"/>
    </source>
</evidence>
<evidence type="ECO:0000256" key="1">
    <source>
        <dbReference type="SAM" id="Phobius"/>
    </source>
</evidence>
<protein>
    <submittedName>
        <fullName evidence="2">Uncharacterized protein</fullName>
    </submittedName>
</protein>
<keyword evidence="1" id="KW-0812">Transmembrane</keyword>
<accession>A0ABV8Q4L5</accession>
<gene>
    <name evidence="2" type="ORF">ACFOYW_03545</name>
</gene>
<keyword evidence="3" id="KW-1185">Reference proteome</keyword>
<name>A0ABV8Q4L5_9MICO</name>
<dbReference type="EMBL" id="JBHSCN010000002">
    <property type="protein sequence ID" value="MFC4242436.1"/>
    <property type="molecule type" value="Genomic_DNA"/>
</dbReference>
<dbReference type="Proteomes" id="UP001595900">
    <property type="component" value="Unassembled WGS sequence"/>
</dbReference>
<dbReference type="RefSeq" id="WP_390227266.1">
    <property type="nucleotide sequence ID" value="NZ_JBHSCN010000002.1"/>
</dbReference>
<comment type="caution">
    <text evidence="2">The sequence shown here is derived from an EMBL/GenBank/DDBJ whole genome shotgun (WGS) entry which is preliminary data.</text>
</comment>
<keyword evidence="1" id="KW-1133">Transmembrane helix</keyword>
<reference evidence="3" key="1">
    <citation type="journal article" date="2019" name="Int. J. Syst. Evol. Microbiol.">
        <title>The Global Catalogue of Microorganisms (GCM) 10K type strain sequencing project: providing services to taxonomists for standard genome sequencing and annotation.</title>
        <authorList>
            <consortium name="The Broad Institute Genomics Platform"/>
            <consortium name="The Broad Institute Genome Sequencing Center for Infectious Disease"/>
            <person name="Wu L."/>
            <person name="Ma J."/>
        </authorList>
    </citation>
    <scope>NUCLEOTIDE SEQUENCE [LARGE SCALE GENOMIC DNA]</scope>
    <source>
        <strain evidence="3">CGMCC 1.10363</strain>
    </source>
</reference>
<evidence type="ECO:0000313" key="2">
    <source>
        <dbReference type="EMBL" id="MFC4242436.1"/>
    </source>
</evidence>
<sequence length="560" mass="56366">MLLKLIARRLRAQGQRGSALVAVIGLLGVVMIVSLVIGGTTVHALGYTAATRASVQAEASAEAGVSYQQAQFTAGSCSPAYSTAASATPHYSVAVYYTTAATPSAWVAGCPTAGAGDTYVRTVSTGYASTQAVAGQATGQTRYVEAVYPYIDHSVTLNPTGAAIFAYSSKLFTGSGNLIATGPVYPTVLIKYGSPYSGSSFPSIYSGANQSNITACENGSQIQGNIVVQNGDLLLQNCAVARNVWVENGSLYTSWTEAISGDADVWGTANLLGTTISGSAWSSGPMNFHNGGVVKGNATGNAITLGTDGGASISAATKGGGTYDTPPTVPNWYNFAFNASDWTGLGYTVKTLTASQCTNGWGTTGVSTAYATGSVVIDARACPHGVKLSSGNNDGIALNGNLAIIGTAFDVESGAFTSTSGTPKVWLITPDSTVESPTAPTCTASATGWTADSSSGMTTEQTELANGLTLTPAKKSTANNISLMVYTPCPVNIGGNGGGVSIQGQIFSGSVNVANGSNMTWIPIGLPGANLDTGTSTGGGAASASLIGSTLSVRDLSTAG</sequence>
<proteinExistence type="predicted"/>